<evidence type="ECO:0000313" key="5">
    <source>
        <dbReference type="EMBL" id="MEQ2233119.1"/>
    </source>
</evidence>
<feature type="coiled-coil region" evidence="2">
    <location>
        <begin position="1"/>
        <end position="241"/>
    </location>
</feature>
<keyword evidence="6" id="KW-1185">Reference proteome</keyword>
<feature type="compositionally biased region" description="Polar residues" evidence="3">
    <location>
        <begin position="249"/>
        <end position="260"/>
    </location>
</feature>
<evidence type="ECO:0000313" key="6">
    <source>
        <dbReference type="Proteomes" id="UP001482620"/>
    </source>
</evidence>
<proteinExistence type="predicted"/>
<dbReference type="SUPFAM" id="SSF90257">
    <property type="entry name" value="Myosin rod fragments"/>
    <property type="match status" value="1"/>
</dbReference>
<evidence type="ECO:0000256" key="3">
    <source>
        <dbReference type="SAM" id="MobiDB-lite"/>
    </source>
</evidence>
<protein>
    <recommendedName>
        <fullName evidence="4">Myosin tail domain-containing protein</fullName>
    </recommendedName>
</protein>
<dbReference type="Gene3D" id="1.10.287.1490">
    <property type="match status" value="1"/>
</dbReference>
<feature type="region of interest" description="Disordered" evidence="3">
    <location>
        <begin position="247"/>
        <end position="276"/>
    </location>
</feature>
<feature type="non-terminal residue" evidence="5">
    <location>
        <position position="1"/>
    </location>
</feature>
<evidence type="ECO:0000259" key="4">
    <source>
        <dbReference type="Pfam" id="PF01576"/>
    </source>
</evidence>
<dbReference type="EMBL" id="JAHRIQ010036580">
    <property type="protein sequence ID" value="MEQ2233119.1"/>
    <property type="molecule type" value="Genomic_DNA"/>
</dbReference>
<sequence>VSRLKKELLTCSEERDSAQLERDLLNNRLKHLENELESEKNSHSDRSREIRGLEDKIKALEIELDEEKSGVELLNDRITRSRDQVDQLRSELMQERSERHDLEMDKSAIERQVKELKSRLADMEGQTRPTAGITLLENKIQELEERLRSEEREKTSIQASLRRMERKLKELNATLDQERSQHIEQRDQLTLRVKALKRQLDESEGEVERLEGVRRKVLRDLEEQQELQEALQAKVTALDTDLKRKLQQTHRTALSMSTLSSDEEDDFYDGSKNPPS</sequence>
<dbReference type="InterPro" id="IPR002928">
    <property type="entry name" value="Myosin_tail"/>
</dbReference>
<dbReference type="Pfam" id="PF01576">
    <property type="entry name" value="Myosin_tail_1"/>
    <property type="match status" value="1"/>
</dbReference>
<name>A0ABV0TJQ1_9TELE</name>
<dbReference type="Proteomes" id="UP001482620">
    <property type="component" value="Unassembled WGS sequence"/>
</dbReference>
<reference evidence="5 6" key="1">
    <citation type="submission" date="2021-06" db="EMBL/GenBank/DDBJ databases">
        <authorList>
            <person name="Palmer J.M."/>
        </authorList>
    </citation>
    <scope>NUCLEOTIDE SEQUENCE [LARGE SCALE GENOMIC DNA]</scope>
    <source>
        <strain evidence="6">if_2019</strain>
        <tissue evidence="5">Muscle</tissue>
    </source>
</reference>
<gene>
    <name evidence="5" type="ORF">ILYODFUR_018655</name>
</gene>
<dbReference type="PANTHER" id="PTHR46349">
    <property type="entry name" value="CINGULIN-LIKE PROTEIN 1-RELATED"/>
    <property type="match status" value="1"/>
</dbReference>
<feature type="domain" description="Myosin tail" evidence="4">
    <location>
        <begin position="4"/>
        <end position="240"/>
    </location>
</feature>
<keyword evidence="1 2" id="KW-0175">Coiled coil</keyword>
<accession>A0ABV0TJQ1</accession>
<dbReference type="PANTHER" id="PTHR46349:SF5">
    <property type="entry name" value="CINGULIN"/>
    <property type="match status" value="1"/>
</dbReference>
<evidence type="ECO:0000256" key="2">
    <source>
        <dbReference type="SAM" id="Coils"/>
    </source>
</evidence>
<comment type="caution">
    <text evidence="5">The sequence shown here is derived from an EMBL/GenBank/DDBJ whole genome shotgun (WGS) entry which is preliminary data.</text>
</comment>
<evidence type="ECO:0000256" key="1">
    <source>
        <dbReference type="ARBA" id="ARBA00023054"/>
    </source>
</evidence>
<organism evidence="5 6">
    <name type="scientific">Ilyodon furcidens</name>
    <name type="common">goldbreast splitfin</name>
    <dbReference type="NCBI Taxonomy" id="33524"/>
    <lineage>
        <taxon>Eukaryota</taxon>
        <taxon>Metazoa</taxon>
        <taxon>Chordata</taxon>
        <taxon>Craniata</taxon>
        <taxon>Vertebrata</taxon>
        <taxon>Euteleostomi</taxon>
        <taxon>Actinopterygii</taxon>
        <taxon>Neopterygii</taxon>
        <taxon>Teleostei</taxon>
        <taxon>Neoteleostei</taxon>
        <taxon>Acanthomorphata</taxon>
        <taxon>Ovalentaria</taxon>
        <taxon>Atherinomorphae</taxon>
        <taxon>Cyprinodontiformes</taxon>
        <taxon>Goodeidae</taxon>
        <taxon>Ilyodon</taxon>
    </lineage>
</organism>